<dbReference type="InterPro" id="IPR043325">
    <property type="entry name" value="LTSS"/>
</dbReference>
<protein>
    <recommendedName>
        <fullName evidence="6">Bifunctional inhibitor/plant lipid transfer protein/seed storage helical domain-containing protein</fullName>
    </recommendedName>
</protein>
<comment type="similarity">
    <text evidence="1">Belongs to the plant LTP family.</text>
</comment>
<dbReference type="EMBL" id="CM009750">
    <property type="protein sequence ID" value="PUZ69553.1"/>
    <property type="molecule type" value="Genomic_DNA"/>
</dbReference>
<sequence>MPPSDRRVLISLLVAFAVVVPGLLRPSAATRRVEGSAEAAAPSSPDDREVLRPAGLSVPDLPLPQILPCPPLFPKIPLIPCYNVTPPPPATTDPRECLSSLRSLTPCAGFLTINASVPAPPTTCCDGFDRFVANRSSAPLLCLRHIATGDIARLLPAPMNHTRAASVMEECSLGLPIDALSRFCKNNRDEVPPIDPPNPPSAAAETKHCRLLVHFSPKQIVVS</sequence>
<dbReference type="Pfam" id="PF14368">
    <property type="entry name" value="LTP_2"/>
    <property type="match status" value="1"/>
</dbReference>
<dbReference type="SUPFAM" id="SSF47699">
    <property type="entry name" value="Bifunctional inhibitor/lipid-transfer protein/seed storage 2S albumin"/>
    <property type="match status" value="1"/>
</dbReference>
<gene>
    <name evidence="7" type="ORF">GQ55_2G118700</name>
</gene>
<name>A0A2T7ENZ7_9POAL</name>
<keyword evidence="3" id="KW-1015">Disulfide bond</keyword>
<dbReference type="PANTHER" id="PTHR33044">
    <property type="entry name" value="BIFUNCTIONAL INHIBITOR/LIPID-TRANSFER PROTEIN/SEED STORAGE 2S ALBUMIN SUPERFAMILY PROTEIN-RELATED"/>
    <property type="match status" value="1"/>
</dbReference>
<evidence type="ECO:0000256" key="2">
    <source>
        <dbReference type="ARBA" id="ARBA00022729"/>
    </source>
</evidence>
<reference evidence="7 8" key="1">
    <citation type="submission" date="2018-04" db="EMBL/GenBank/DDBJ databases">
        <title>WGS assembly of Panicum hallii var. hallii HAL2.</title>
        <authorList>
            <person name="Lovell J."/>
            <person name="Jenkins J."/>
            <person name="Lowry D."/>
            <person name="Mamidi S."/>
            <person name="Sreedasyam A."/>
            <person name="Weng X."/>
            <person name="Barry K."/>
            <person name="Bonette J."/>
            <person name="Campitelli B."/>
            <person name="Daum C."/>
            <person name="Gordon S."/>
            <person name="Gould B."/>
            <person name="Lipzen A."/>
            <person name="MacQueen A."/>
            <person name="Palacio-Mejia J."/>
            <person name="Plott C."/>
            <person name="Shakirov E."/>
            <person name="Shu S."/>
            <person name="Yoshinaga Y."/>
            <person name="Zane M."/>
            <person name="Rokhsar D."/>
            <person name="Grimwood J."/>
            <person name="Schmutz J."/>
            <person name="Juenger T."/>
        </authorList>
    </citation>
    <scope>NUCLEOTIDE SEQUENCE [LARGE SCALE GENOMIC DNA]</scope>
    <source>
        <strain evidence="8">cv. HAL2</strain>
    </source>
</reference>
<evidence type="ECO:0000313" key="7">
    <source>
        <dbReference type="EMBL" id="PUZ69553.1"/>
    </source>
</evidence>
<evidence type="ECO:0000256" key="4">
    <source>
        <dbReference type="ARBA" id="ARBA00023180"/>
    </source>
</evidence>
<evidence type="ECO:0000313" key="8">
    <source>
        <dbReference type="Proteomes" id="UP000244336"/>
    </source>
</evidence>
<accession>A0A2T7ENZ7</accession>
<feature type="signal peptide" evidence="5">
    <location>
        <begin position="1"/>
        <end position="29"/>
    </location>
</feature>
<proteinExistence type="inferred from homology"/>
<dbReference type="InterPro" id="IPR036312">
    <property type="entry name" value="Bifun_inhib/LTP/seed_sf"/>
</dbReference>
<keyword evidence="2 5" id="KW-0732">Signal</keyword>
<evidence type="ECO:0000259" key="6">
    <source>
        <dbReference type="Pfam" id="PF14368"/>
    </source>
</evidence>
<organism evidence="7 8">
    <name type="scientific">Panicum hallii var. hallii</name>
    <dbReference type="NCBI Taxonomy" id="1504633"/>
    <lineage>
        <taxon>Eukaryota</taxon>
        <taxon>Viridiplantae</taxon>
        <taxon>Streptophyta</taxon>
        <taxon>Embryophyta</taxon>
        <taxon>Tracheophyta</taxon>
        <taxon>Spermatophyta</taxon>
        <taxon>Magnoliopsida</taxon>
        <taxon>Liliopsida</taxon>
        <taxon>Poales</taxon>
        <taxon>Poaceae</taxon>
        <taxon>PACMAD clade</taxon>
        <taxon>Panicoideae</taxon>
        <taxon>Panicodae</taxon>
        <taxon>Paniceae</taxon>
        <taxon>Panicinae</taxon>
        <taxon>Panicum</taxon>
        <taxon>Panicum sect. Panicum</taxon>
    </lineage>
</organism>
<dbReference type="AlphaFoldDB" id="A0A2T7ENZ7"/>
<keyword evidence="4" id="KW-0325">Glycoprotein</keyword>
<dbReference type="InterPro" id="IPR016140">
    <property type="entry name" value="Bifunc_inhib/LTP/seed_store"/>
</dbReference>
<keyword evidence="8" id="KW-1185">Reference proteome</keyword>
<feature type="domain" description="Bifunctional inhibitor/plant lipid transfer protein/seed storage helical" evidence="6">
    <location>
        <begin position="88"/>
        <end position="173"/>
    </location>
</feature>
<dbReference type="Gene3D" id="1.10.110.10">
    <property type="entry name" value="Plant lipid-transfer and hydrophobic proteins"/>
    <property type="match status" value="1"/>
</dbReference>
<feature type="chain" id="PRO_5015402939" description="Bifunctional inhibitor/plant lipid transfer protein/seed storage helical domain-containing protein" evidence="5">
    <location>
        <begin position="30"/>
        <end position="223"/>
    </location>
</feature>
<evidence type="ECO:0000256" key="5">
    <source>
        <dbReference type="SAM" id="SignalP"/>
    </source>
</evidence>
<dbReference type="Gramene" id="PUZ69553">
    <property type="protein sequence ID" value="PUZ69553"/>
    <property type="gene ID" value="GQ55_2G118700"/>
</dbReference>
<evidence type="ECO:0000256" key="3">
    <source>
        <dbReference type="ARBA" id="ARBA00023157"/>
    </source>
</evidence>
<evidence type="ECO:0000256" key="1">
    <source>
        <dbReference type="ARBA" id="ARBA00009748"/>
    </source>
</evidence>
<dbReference type="OrthoDB" id="687130at2759"/>
<dbReference type="CDD" id="cd00010">
    <property type="entry name" value="AAI_LTSS"/>
    <property type="match status" value="1"/>
</dbReference>
<dbReference type="Proteomes" id="UP000244336">
    <property type="component" value="Chromosome 2"/>
</dbReference>